<evidence type="ECO:0000313" key="2">
    <source>
        <dbReference type="Proteomes" id="UP001060085"/>
    </source>
</evidence>
<name>A0ACB9ZX95_CATRO</name>
<dbReference type="EMBL" id="CM044707">
    <property type="protein sequence ID" value="KAI5652941.1"/>
    <property type="molecule type" value="Genomic_DNA"/>
</dbReference>
<evidence type="ECO:0000313" key="1">
    <source>
        <dbReference type="EMBL" id="KAI5652941.1"/>
    </source>
</evidence>
<reference evidence="2" key="1">
    <citation type="journal article" date="2023" name="Nat. Plants">
        <title>Single-cell RNA sequencing provides a high-resolution roadmap for understanding the multicellular compartmentation of specialized metabolism.</title>
        <authorList>
            <person name="Sun S."/>
            <person name="Shen X."/>
            <person name="Li Y."/>
            <person name="Li Y."/>
            <person name="Wang S."/>
            <person name="Li R."/>
            <person name="Zhang H."/>
            <person name="Shen G."/>
            <person name="Guo B."/>
            <person name="Wei J."/>
            <person name="Xu J."/>
            <person name="St-Pierre B."/>
            <person name="Chen S."/>
            <person name="Sun C."/>
        </authorList>
    </citation>
    <scope>NUCLEOTIDE SEQUENCE [LARGE SCALE GENOMIC DNA]</scope>
</reference>
<organism evidence="1 2">
    <name type="scientific">Catharanthus roseus</name>
    <name type="common">Madagascar periwinkle</name>
    <name type="synonym">Vinca rosea</name>
    <dbReference type="NCBI Taxonomy" id="4058"/>
    <lineage>
        <taxon>Eukaryota</taxon>
        <taxon>Viridiplantae</taxon>
        <taxon>Streptophyta</taxon>
        <taxon>Embryophyta</taxon>
        <taxon>Tracheophyta</taxon>
        <taxon>Spermatophyta</taxon>
        <taxon>Magnoliopsida</taxon>
        <taxon>eudicotyledons</taxon>
        <taxon>Gunneridae</taxon>
        <taxon>Pentapetalae</taxon>
        <taxon>asterids</taxon>
        <taxon>lamiids</taxon>
        <taxon>Gentianales</taxon>
        <taxon>Apocynaceae</taxon>
        <taxon>Rauvolfioideae</taxon>
        <taxon>Vinceae</taxon>
        <taxon>Catharanthinae</taxon>
        <taxon>Catharanthus</taxon>
    </lineage>
</organism>
<keyword evidence="2" id="KW-1185">Reference proteome</keyword>
<protein>
    <submittedName>
        <fullName evidence="1">Uncharacterized protein</fullName>
    </submittedName>
</protein>
<sequence length="557" mass="63495">MFCNIAIELGREEKTKAAGNTACSSLDLSSAVSAKKCKHRNNGDLTWVPTLTFFVGLTGHLCPPTVSVMAVKRAVVPLKTFKDIVSPMKLLRPIYMGENELDANVRVEFSTVMANDALTSIFDWECELIGLEEGYYLVHFRSKKDYDRVLYGGPWVVLGNYLTVAKWQPNFPLPQDKILSTMVWLCFPEIPIEFFQDSLLMRIVLFFSRPWRSFLGEIIKPLELPKKPIRRWETHKVKPMATSTAVSAPVSTRADNPHAERDEGNQAPTQPVKKPLEHGIPTQEWRESSQRGVAVRPFGRISWGRIRLIWWIWDTLKAKLEGILNPFGANGPFGSAHDKGKQLLGLEDAIVGLKKIWTRSKPQQTQPMSKIKKGLGLEHHPSLLERASQEKGVIRWTWVSLGLNYLGKIEVVLLFNEVEDLKGFKIKRLAPRGSLEELKGFNCLACHTLLCKGGYDAHQDFGKFLRNTGKISQLQGRFKIDMRDRKGPNKLKSEGSTMKRKFDTGQKGKGIQWRECEGYGYIQAKCVNTLKKKRSMNTTFRDDEKCDYEDEREHCFY</sequence>
<gene>
    <name evidence="1" type="ORF">M9H77_30128</name>
</gene>
<accession>A0ACB9ZX95</accession>
<comment type="caution">
    <text evidence="1">The sequence shown here is derived from an EMBL/GenBank/DDBJ whole genome shotgun (WGS) entry which is preliminary data.</text>
</comment>
<proteinExistence type="predicted"/>
<dbReference type="Proteomes" id="UP001060085">
    <property type="component" value="Linkage Group LG07"/>
</dbReference>